<dbReference type="EMBL" id="CP061800">
    <property type="protein sequence ID" value="QTA85220.1"/>
    <property type="molecule type" value="Genomic_DNA"/>
</dbReference>
<protein>
    <submittedName>
        <fullName evidence="2">GNAT domain-containing protein</fullName>
    </submittedName>
</protein>
<dbReference type="PANTHER" id="PTHR43169">
    <property type="entry name" value="EXSB FAMILY PROTEIN"/>
    <property type="match status" value="1"/>
</dbReference>
<sequence length="699" mass="80607">MTDTMNICKTCICTDTTPYVTINEHGICSECVQSRNRPEPDFHLFRKTMEEEFDRIRTQKIPYHVLLMFSGGKDSSYLLYLLKRKYRLRVLALFLQHPFIHNDVAAHNTEQVARKLNTDLIQFHTDEKISRELIRVALSESGMGENAGCFVCHSICELVCLNMAAQMKIPCVLDGRSLCQTYHPISMDSETAREDFLGRYAHVREIFHKAFGNAYEGTLYDYDVSRFRADAFPAVISPLTFLEYDPEKIISELDENGILEEKNAGTGVTNCDLLHFFAYLSYKNHNCHPYAKAISSDLRQGLPTLMDQFSKKEASRLTREDHVRILEEYKRILFYLAQHPDHTGNDLKALESECHFMFDRLGVSDKTDILGRISKIRHYADYFDIDLLAERDEPPGYANDQQYLCPDPSMAVLYEQMTFPAFRHLLKEVSPKGPYIAISHSILGMPSGLILADMMDGQTPEVLSVFVAKEFRNQGIGTVLMTRLEKKLTRRGRTGVFGIYTANKPSARVLERVLEKCGWESPTPRQLICTSKGEDVEQMMRSDWMNNYRLPKNFKIFPWTEVTPEELEEIRAWPYDPPYYHSGLTPFLKVDEEFEPINSLGLRYKGEIVGWLITVRIGPGTVRYDRLFVRKEFQRTGRAIPLLAESIRRQYAHEGHIPTKGGIWRTQADNAPMVRFIRKRLGPYLTSLIETKESFKALK</sequence>
<dbReference type="Gene3D" id="3.40.50.620">
    <property type="entry name" value="HUPs"/>
    <property type="match status" value="1"/>
</dbReference>
<name>A0A975BH73_9BACT</name>
<accession>A0A975BH73</accession>
<dbReference type="InterPro" id="IPR052188">
    <property type="entry name" value="Ni-pincer_cofactor_biosynth"/>
</dbReference>
<gene>
    <name evidence="2" type="ORF">dnm_012250</name>
</gene>
<dbReference type="PROSITE" id="PS51186">
    <property type="entry name" value="GNAT"/>
    <property type="match status" value="2"/>
</dbReference>
<proteinExistence type="predicted"/>
<dbReference type="RefSeq" id="WP_207681362.1">
    <property type="nucleotide sequence ID" value="NZ_CP061800.1"/>
</dbReference>
<feature type="domain" description="N-acetyltransferase" evidence="1">
    <location>
        <begin position="554"/>
        <end position="699"/>
    </location>
</feature>
<feature type="domain" description="N-acetyltransferase" evidence="1">
    <location>
        <begin position="383"/>
        <end position="537"/>
    </location>
</feature>
<dbReference type="GO" id="GO:0016747">
    <property type="term" value="F:acyltransferase activity, transferring groups other than amino-acyl groups"/>
    <property type="evidence" value="ECO:0007669"/>
    <property type="project" value="InterPro"/>
</dbReference>
<dbReference type="InterPro" id="IPR014729">
    <property type="entry name" value="Rossmann-like_a/b/a_fold"/>
</dbReference>
<dbReference type="InterPro" id="IPR000182">
    <property type="entry name" value="GNAT_dom"/>
</dbReference>
<evidence type="ECO:0000259" key="1">
    <source>
        <dbReference type="PROSITE" id="PS51186"/>
    </source>
</evidence>
<dbReference type="Gene3D" id="3.40.630.30">
    <property type="match status" value="1"/>
</dbReference>
<dbReference type="Proteomes" id="UP000663722">
    <property type="component" value="Chromosome"/>
</dbReference>
<dbReference type="SUPFAM" id="SSF55729">
    <property type="entry name" value="Acyl-CoA N-acyltransferases (Nat)"/>
    <property type="match status" value="2"/>
</dbReference>
<evidence type="ECO:0000313" key="3">
    <source>
        <dbReference type="Proteomes" id="UP000663722"/>
    </source>
</evidence>
<dbReference type="KEGG" id="dmm:dnm_012250"/>
<dbReference type="InterPro" id="IPR016181">
    <property type="entry name" value="Acyl_CoA_acyltransferase"/>
</dbReference>
<organism evidence="2 3">
    <name type="scientific">Desulfonema magnum</name>
    <dbReference type="NCBI Taxonomy" id="45655"/>
    <lineage>
        <taxon>Bacteria</taxon>
        <taxon>Pseudomonadati</taxon>
        <taxon>Thermodesulfobacteriota</taxon>
        <taxon>Desulfobacteria</taxon>
        <taxon>Desulfobacterales</taxon>
        <taxon>Desulfococcaceae</taxon>
        <taxon>Desulfonema</taxon>
    </lineage>
</organism>
<dbReference type="AlphaFoldDB" id="A0A975BH73"/>
<dbReference type="Pfam" id="PF00583">
    <property type="entry name" value="Acetyltransf_1"/>
    <property type="match status" value="2"/>
</dbReference>
<reference evidence="2" key="1">
    <citation type="journal article" date="2021" name="Microb. Physiol.">
        <title>Proteogenomic Insights into the Physiology of Marine, Sulfate-Reducing, Filamentous Desulfonema limicola and Desulfonema magnum.</title>
        <authorList>
            <person name="Schnaars V."/>
            <person name="Wohlbrand L."/>
            <person name="Scheve S."/>
            <person name="Hinrichs C."/>
            <person name="Reinhardt R."/>
            <person name="Rabus R."/>
        </authorList>
    </citation>
    <scope>NUCLEOTIDE SEQUENCE</scope>
    <source>
        <strain evidence="2">4be13</strain>
    </source>
</reference>
<dbReference type="PANTHER" id="PTHR43169:SF4">
    <property type="entry name" value="ATPASE, PP-LOOP SUPERFAMILY-RELATED"/>
    <property type="match status" value="1"/>
</dbReference>
<dbReference type="SUPFAM" id="SSF52402">
    <property type="entry name" value="Adenine nucleotide alpha hydrolases-like"/>
    <property type="match status" value="1"/>
</dbReference>
<evidence type="ECO:0000313" key="2">
    <source>
        <dbReference type="EMBL" id="QTA85220.1"/>
    </source>
</evidence>
<keyword evidence="3" id="KW-1185">Reference proteome</keyword>
<dbReference type="CDD" id="cd04301">
    <property type="entry name" value="NAT_SF"/>
    <property type="match status" value="1"/>
</dbReference>